<dbReference type="Gene3D" id="1.20.1250.20">
    <property type="entry name" value="MFS general substrate transporter like domains"/>
    <property type="match status" value="2"/>
</dbReference>
<evidence type="ECO:0000256" key="3">
    <source>
        <dbReference type="ARBA" id="ARBA00022448"/>
    </source>
</evidence>
<feature type="transmembrane region" description="Helical" evidence="7">
    <location>
        <begin position="330"/>
        <end position="350"/>
    </location>
</feature>
<feature type="transmembrane region" description="Helical" evidence="7">
    <location>
        <begin position="299"/>
        <end position="318"/>
    </location>
</feature>
<evidence type="ECO:0000256" key="5">
    <source>
        <dbReference type="ARBA" id="ARBA00022989"/>
    </source>
</evidence>
<comment type="similarity">
    <text evidence="2">Belongs to the major facilitator superfamily. Monocarboxylate porter (TC 2.A.1.13) family.</text>
</comment>
<name>A0A093VGW2_TALMA</name>
<dbReference type="PANTHER" id="PTHR11360:SF224">
    <property type="entry name" value="MAJOR FACILITATOR SUPERFAMILY (MFS) PROFILE DOMAIN-CONTAINING PROTEIN-RELATED"/>
    <property type="match status" value="1"/>
</dbReference>
<comment type="caution">
    <text evidence="8">The sequence shown here is derived from an EMBL/GenBank/DDBJ whole genome shotgun (WGS) entry which is preliminary data.</text>
</comment>
<feature type="transmembrane region" description="Helical" evidence="7">
    <location>
        <begin position="235"/>
        <end position="256"/>
    </location>
</feature>
<feature type="transmembrane region" description="Helical" evidence="7">
    <location>
        <begin position="262"/>
        <end position="287"/>
    </location>
</feature>
<sequence>MTAPTLTLHEQMSIPEPGENELATQIAQCPSNPPVYDAQTFPDGGLKAWLNVIGGWCIFFSLFGWVNGVCTCIGDAALFTASLSTCSTWFYRRRAFAFGVLLTGTSIGGVVMPIILEHLLGRLDFGWAIRICTFINLVLLVIALPTVTSRLPPHPKPVSLWYYLRPLKGIRFLMLSPGCALFYLGMYLPFNFIIVQALYEGMSPALAGYLIPILNATSLFGRIIPGIAADMVGRFNTMVAMCAFAGIIVLALWLPGRANAPIILFSGLYGFASGAFISLIPALTAQISDIREIGVRSGTLWLTVAIAALVASPIGGAMEVRDDGAFEQLQIFAGVVMLVGTSCFGVARWYLSGGNLVAKRMYLDITAILSLLKFLFISSSSSTTEQTGLPFQYQHSKDCENYRS</sequence>
<dbReference type="Pfam" id="PF07690">
    <property type="entry name" value="MFS_1"/>
    <property type="match status" value="1"/>
</dbReference>
<evidence type="ECO:0000256" key="1">
    <source>
        <dbReference type="ARBA" id="ARBA00004141"/>
    </source>
</evidence>
<keyword evidence="6 7" id="KW-0472">Membrane</keyword>
<evidence type="ECO:0000256" key="6">
    <source>
        <dbReference type="ARBA" id="ARBA00023136"/>
    </source>
</evidence>
<reference evidence="8" key="2">
    <citation type="journal article" date="2014" name="PLoS Genet.">
        <title>Signature gene expression reveals novel clues to the molecular mechanisms of dimorphic transition in Penicillium marneffei.</title>
        <authorList>
            <person name="Yang E."/>
            <person name="Wang G."/>
            <person name="Cai J."/>
            <person name="Woo P.C."/>
            <person name="Lau S.K."/>
            <person name="Yuen K.-Y."/>
            <person name="Chow W.-N."/>
            <person name="Lin X."/>
        </authorList>
    </citation>
    <scope>NUCLEOTIDE SEQUENCE</scope>
    <source>
        <strain evidence="8">PM1</strain>
    </source>
</reference>
<feature type="transmembrane region" description="Helical" evidence="7">
    <location>
        <begin position="53"/>
        <end position="83"/>
    </location>
</feature>
<dbReference type="InterPro" id="IPR050327">
    <property type="entry name" value="Proton-linked_MCT"/>
</dbReference>
<evidence type="ECO:0000313" key="8">
    <source>
        <dbReference type="EMBL" id="KFX45931.1"/>
    </source>
</evidence>
<dbReference type="GO" id="GO:0016020">
    <property type="term" value="C:membrane"/>
    <property type="evidence" value="ECO:0007669"/>
    <property type="project" value="UniProtKB-SubCell"/>
</dbReference>
<evidence type="ECO:0000256" key="2">
    <source>
        <dbReference type="ARBA" id="ARBA00006727"/>
    </source>
</evidence>
<dbReference type="InterPro" id="IPR011701">
    <property type="entry name" value="MFS"/>
</dbReference>
<dbReference type="GO" id="GO:0022857">
    <property type="term" value="F:transmembrane transporter activity"/>
    <property type="evidence" value="ECO:0007669"/>
    <property type="project" value="InterPro"/>
</dbReference>
<gene>
    <name evidence="8" type="ORF">GQ26_0211230</name>
</gene>
<feature type="transmembrane region" description="Helical" evidence="7">
    <location>
        <begin position="172"/>
        <end position="199"/>
    </location>
</feature>
<dbReference type="EMBL" id="JPOX01000021">
    <property type="protein sequence ID" value="KFX45931.1"/>
    <property type="molecule type" value="Genomic_DNA"/>
</dbReference>
<keyword evidence="5 7" id="KW-1133">Transmembrane helix</keyword>
<accession>A0A093VGW2</accession>
<dbReference type="SUPFAM" id="SSF103473">
    <property type="entry name" value="MFS general substrate transporter"/>
    <property type="match status" value="1"/>
</dbReference>
<organism evidence="8">
    <name type="scientific">Talaromyces marneffei PM1</name>
    <dbReference type="NCBI Taxonomy" id="1077442"/>
    <lineage>
        <taxon>Eukaryota</taxon>
        <taxon>Fungi</taxon>
        <taxon>Dikarya</taxon>
        <taxon>Ascomycota</taxon>
        <taxon>Pezizomycotina</taxon>
        <taxon>Eurotiomycetes</taxon>
        <taxon>Eurotiomycetidae</taxon>
        <taxon>Eurotiales</taxon>
        <taxon>Trichocomaceae</taxon>
        <taxon>Talaromyces</taxon>
        <taxon>Talaromyces sect. Talaromyces</taxon>
    </lineage>
</organism>
<protein>
    <submittedName>
        <fullName evidence="8">Putative transporter MCH4</fullName>
    </submittedName>
</protein>
<dbReference type="PANTHER" id="PTHR11360">
    <property type="entry name" value="MONOCARBOXYLATE TRANSPORTER"/>
    <property type="match status" value="1"/>
</dbReference>
<reference key="1">
    <citation type="journal article" date="2014" name="PLoS Genet.">
        <title>Signature Gene Expression Reveals Novel Clues to the Molecular Mechanisms of Dimorphic Transition in Penicillium marneffei.</title>
        <authorList>
            <person name="Yang E."/>
            <person name="Wang G."/>
            <person name="Cai J."/>
            <person name="Woo P.C."/>
            <person name="Lau S.K."/>
            <person name="Yuen K.-Y."/>
            <person name="Chow W.-N."/>
            <person name="Lin X."/>
        </authorList>
    </citation>
    <scope>NUCLEOTIDE SEQUENCE [LARGE SCALE GENOMIC DNA]</scope>
    <source>
        <strain>PM1</strain>
    </source>
</reference>
<feature type="transmembrane region" description="Helical" evidence="7">
    <location>
        <begin position="95"/>
        <end position="115"/>
    </location>
</feature>
<dbReference type="InterPro" id="IPR036259">
    <property type="entry name" value="MFS_trans_sf"/>
</dbReference>
<evidence type="ECO:0000256" key="4">
    <source>
        <dbReference type="ARBA" id="ARBA00022692"/>
    </source>
</evidence>
<evidence type="ECO:0000256" key="7">
    <source>
        <dbReference type="SAM" id="Phobius"/>
    </source>
</evidence>
<feature type="transmembrane region" description="Helical" evidence="7">
    <location>
        <begin position="205"/>
        <end position="223"/>
    </location>
</feature>
<feature type="transmembrane region" description="Helical" evidence="7">
    <location>
        <begin position="127"/>
        <end position="151"/>
    </location>
</feature>
<keyword evidence="3" id="KW-0813">Transport</keyword>
<dbReference type="AlphaFoldDB" id="A0A093VGW2"/>
<proteinExistence type="inferred from homology"/>
<keyword evidence="4 7" id="KW-0812">Transmembrane</keyword>
<comment type="subcellular location">
    <subcellularLocation>
        <location evidence="1">Membrane</location>
        <topology evidence="1">Multi-pass membrane protein</topology>
    </subcellularLocation>
</comment>